<dbReference type="OrthoDB" id="3535423at2759"/>
<evidence type="ECO:0000313" key="2">
    <source>
        <dbReference type="Proteomes" id="UP000799779"/>
    </source>
</evidence>
<dbReference type="Gene3D" id="3.40.50.720">
    <property type="entry name" value="NAD(P)-binding Rossmann-like Domain"/>
    <property type="match status" value="1"/>
</dbReference>
<evidence type="ECO:0000313" key="1">
    <source>
        <dbReference type="EMBL" id="KAF2001940.1"/>
    </source>
</evidence>
<keyword evidence="2" id="KW-1185">Reference proteome</keyword>
<dbReference type="InterPro" id="IPR036291">
    <property type="entry name" value="NAD(P)-bd_dom_sf"/>
</dbReference>
<organism evidence="1 2">
    <name type="scientific">Amniculicola lignicola CBS 123094</name>
    <dbReference type="NCBI Taxonomy" id="1392246"/>
    <lineage>
        <taxon>Eukaryota</taxon>
        <taxon>Fungi</taxon>
        <taxon>Dikarya</taxon>
        <taxon>Ascomycota</taxon>
        <taxon>Pezizomycotina</taxon>
        <taxon>Dothideomycetes</taxon>
        <taxon>Pleosporomycetidae</taxon>
        <taxon>Pleosporales</taxon>
        <taxon>Amniculicolaceae</taxon>
        <taxon>Amniculicola</taxon>
    </lineage>
</organism>
<evidence type="ECO:0008006" key="3">
    <source>
        <dbReference type="Google" id="ProtNLM"/>
    </source>
</evidence>
<gene>
    <name evidence="1" type="ORF">P154DRAFT_489448</name>
</gene>
<dbReference type="AlphaFoldDB" id="A0A6A5WJ61"/>
<reference evidence="1" key="1">
    <citation type="journal article" date="2020" name="Stud. Mycol.">
        <title>101 Dothideomycetes genomes: a test case for predicting lifestyles and emergence of pathogens.</title>
        <authorList>
            <person name="Haridas S."/>
            <person name="Albert R."/>
            <person name="Binder M."/>
            <person name="Bloem J."/>
            <person name="Labutti K."/>
            <person name="Salamov A."/>
            <person name="Andreopoulos B."/>
            <person name="Baker S."/>
            <person name="Barry K."/>
            <person name="Bills G."/>
            <person name="Bluhm B."/>
            <person name="Cannon C."/>
            <person name="Castanera R."/>
            <person name="Culley D."/>
            <person name="Daum C."/>
            <person name="Ezra D."/>
            <person name="Gonzalez J."/>
            <person name="Henrissat B."/>
            <person name="Kuo A."/>
            <person name="Liang C."/>
            <person name="Lipzen A."/>
            <person name="Lutzoni F."/>
            <person name="Magnuson J."/>
            <person name="Mondo S."/>
            <person name="Nolan M."/>
            <person name="Ohm R."/>
            <person name="Pangilinan J."/>
            <person name="Park H.-J."/>
            <person name="Ramirez L."/>
            <person name="Alfaro M."/>
            <person name="Sun H."/>
            <person name="Tritt A."/>
            <person name="Yoshinaga Y."/>
            <person name="Zwiers L.-H."/>
            <person name="Turgeon B."/>
            <person name="Goodwin S."/>
            <person name="Spatafora J."/>
            <person name="Crous P."/>
            <person name="Grigoriev I."/>
        </authorList>
    </citation>
    <scope>NUCLEOTIDE SEQUENCE</scope>
    <source>
        <strain evidence="1">CBS 123094</strain>
    </source>
</reference>
<protein>
    <recommendedName>
        <fullName evidence="3">NAD(P)-binding domain-containing protein</fullName>
    </recommendedName>
</protein>
<proteinExistence type="predicted"/>
<dbReference type="PANTHER" id="PTHR14097">
    <property type="entry name" value="OXIDOREDUCTASE HTATIP2"/>
    <property type="match status" value="1"/>
</dbReference>
<sequence>MGIKIILAGATGFIGGEVLQQCLKNPAITSVVALSRHPLPEVAGISKVEVVIMQDFRHYPDEVLGKIAGADGCIWCMTKAIVDRTLELDYPKAFAEAISNTIVEYEKPFRYIHLSARLVENDPDKSLWIAGSMRKLKGELQMIEVAEDTSIGRFWETRIARPGMVVQRGATFGEALCMLGSTWTIRSDELALALIDTVVSGSNEQVIDTVTLRNRGQNLFKRKLESTTA</sequence>
<dbReference type="Proteomes" id="UP000799779">
    <property type="component" value="Unassembled WGS sequence"/>
</dbReference>
<dbReference type="PANTHER" id="PTHR14097:SF9">
    <property type="entry name" value="EPIMERASE, PUTATIVE (AFU_ORTHOLOGUE AFUA_8G07320)-RELATED"/>
    <property type="match status" value="1"/>
</dbReference>
<dbReference type="SUPFAM" id="SSF51735">
    <property type="entry name" value="NAD(P)-binding Rossmann-fold domains"/>
    <property type="match status" value="1"/>
</dbReference>
<dbReference type="EMBL" id="ML977580">
    <property type="protein sequence ID" value="KAF2001940.1"/>
    <property type="molecule type" value="Genomic_DNA"/>
</dbReference>
<accession>A0A6A5WJ61</accession>
<name>A0A6A5WJ61_9PLEO</name>